<protein>
    <submittedName>
        <fullName evidence="4 5">Voltage-dependent calcium channel beta subunit-associated regulatory protein-like</fullName>
    </submittedName>
</protein>
<dbReference type="RefSeq" id="XP_038856985.1">
    <property type="nucleotide sequence ID" value="XM_039001057.1"/>
</dbReference>
<proteinExistence type="predicted"/>
<dbReference type="PANTHER" id="PTHR28597:SF2">
    <property type="entry name" value="VOLTAGE-DEPENDENT CALCIUM CHANNEL BETA SUBUNIT-ASSOCIATED REGULATORY PROTEIN ISOFORM X1"/>
    <property type="match status" value="1"/>
</dbReference>
<dbReference type="RefSeq" id="XP_038856986.1">
    <property type="nucleotide sequence ID" value="XM_039001058.1"/>
</dbReference>
<organism evidence="3 4">
    <name type="scientific">Salvelinus namaycush</name>
    <name type="common">Lake trout</name>
    <name type="synonym">Salmo namaycush</name>
    <dbReference type="NCBI Taxonomy" id="8040"/>
    <lineage>
        <taxon>Eukaryota</taxon>
        <taxon>Metazoa</taxon>
        <taxon>Chordata</taxon>
        <taxon>Craniata</taxon>
        <taxon>Vertebrata</taxon>
        <taxon>Euteleostomi</taxon>
        <taxon>Actinopterygii</taxon>
        <taxon>Neopterygii</taxon>
        <taxon>Teleostei</taxon>
        <taxon>Protacanthopterygii</taxon>
        <taxon>Salmoniformes</taxon>
        <taxon>Salmonidae</taxon>
        <taxon>Salmoninae</taxon>
        <taxon>Salvelinus</taxon>
    </lineage>
</organism>
<evidence type="ECO:0000313" key="3">
    <source>
        <dbReference type="Proteomes" id="UP000808372"/>
    </source>
</evidence>
<feature type="transmembrane region" description="Helical" evidence="2">
    <location>
        <begin position="29"/>
        <end position="53"/>
    </location>
</feature>
<dbReference type="GeneID" id="120053800"/>
<dbReference type="RefSeq" id="XP_038856984.1">
    <property type="nucleotide sequence ID" value="XM_039001056.1"/>
</dbReference>
<dbReference type="GO" id="GO:0044325">
    <property type="term" value="F:transmembrane transporter binding"/>
    <property type="evidence" value="ECO:0007669"/>
    <property type="project" value="InterPro"/>
</dbReference>
<dbReference type="InterPro" id="IPR037658">
    <property type="entry name" value="CBARP"/>
</dbReference>
<dbReference type="KEGG" id="snh:120053800"/>
<evidence type="ECO:0000313" key="4">
    <source>
        <dbReference type="RefSeq" id="XP_038856984.1"/>
    </source>
</evidence>
<keyword evidence="2" id="KW-0472">Membrane</keyword>
<feature type="region of interest" description="Disordered" evidence="1">
    <location>
        <begin position="66"/>
        <end position="85"/>
    </location>
</feature>
<keyword evidence="2" id="KW-1133">Transmembrane helix</keyword>
<dbReference type="GO" id="GO:0030141">
    <property type="term" value="C:secretory granule"/>
    <property type="evidence" value="ECO:0007669"/>
    <property type="project" value="TreeGrafter"/>
</dbReference>
<evidence type="ECO:0000313" key="6">
    <source>
        <dbReference type="RefSeq" id="XP_038856986.1"/>
    </source>
</evidence>
<name>A0A8U1BXM2_SALNM</name>
<keyword evidence="2" id="KW-0812">Transmembrane</keyword>
<dbReference type="Proteomes" id="UP000808372">
    <property type="component" value="Chromosome 9"/>
</dbReference>
<sequence>MSNESTVWINLTENSTGVPFEPGKQQGGYVLLLVLLSIFLGGTLVLLSVLLIVCRRCCDGDCRHARASDDPEKTNTSYMEESQPVHGQITIRVDESDCLSAASSHVDMETERFLSTGTQGGRRVSFNEVALFDHGKKAQEKGRRSGRFLRQTPTHSPAVDFSEYAHILQYNTTTALATSCLCV</sequence>
<gene>
    <name evidence="4 5 6" type="primary">LOC120053800</name>
</gene>
<keyword evidence="3" id="KW-1185">Reference proteome</keyword>
<dbReference type="GO" id="GO:0045955">
    <property type="term" value="P:negative regulation of calcium ion-dependent exocytosis"/>
    <property type="evidence" value="ECO:0007669"/>
    <property type="project" value="TreeGrafter"/>
</dbReference>
<reference evidence="4 5" key="1">
    <citation type="submission" date="2025-04" db="UniProtKB">
        <authorList>
            <consortium name="RefSeq"/>
        </authorList>
    </citation>
    <scope>IDENTIFICATION</scope>
    <source>
        <tissue evidence="4 5">White muscle</tissue>
    </source>
</reference>
<dbReference type="PANTHER" id="PTHR28597">
    <property type="entry name" value="VOLTAGE-DEPENDENT CALCIUM CHANNEL BETA SUBUNIT-ASSOCIATED REGULATORY PROTEIN"/>
    <property type="match status" value="1"/>
</dbReference>
<dbReference type="GO" id="GO:0005886">
    <property type="term" value="C:plasma membrane"/>
    <property type="evidence" value="ECO:0007669"/>
    <property type="project" value="TreeGrafter"/>
</dbReference>
<evidence type="ECO:0000313" key="5">
    <source>
        <dbReference type="RefSeq" id="XP_038856985.1"/>
    </source>
</evidence>
<evidence type="ECO:0000256" key="1">
    <source>
        <dbReference type="SAM" id="MobiDB-lite"/>
    </source>
</evidence>
<evidence type="ECO:0000256" key="2">
    <source>
        <dbReference type="SAM" id="Phobius"/>
    </source>
</evidence>
<dbReference type="AlphaFoldDB" id="A0A8U1BXM2"/>
<accession>A0A8U1BXM2</accession>